<dbReference type="EMBL" id="JBITYG010000008">
    <property type="protein sequence ID" value="MFI9103948.1"/>
    <property type="molecule type" value="Genomic_DNA"/>
</dbReference>
<reference evidence="3 4" key="1">
    <citation type="submission" date="2024-10" db="EMBL/GenBank/DDBJ databases">
        <title>The Natural Products Discovery Center: Release of the First 8490 Sequenced Strains for Exploring Actinobacteria Biosynthetic Diversity.</title>
        <authorList>
            <person name="Kalkreuter E."/>
            <person name="Kautsar S.A."/>
            <person name="Yang D."/>
            <person name="Bader C.D."/>
            <person name="Teijaro C.N."/>
            <person name="Fluegel L."/>
            <person name="Davis C.M."/>
            <person name="Simpson J.R."/>
            <person name="Lauterbach L."/>
            <person name="Steele A.D."/>
            <person name="Gui C."/>
            <person name="Meng S."/>
            <person name="Li G."/>
            <person name="Viehrig K."/>
            <person name="Ye F."/>
            <person name="Su P."/>
            <person name="Kiefer A.F."/>
            <person name="Nichols A."/>
            <person name="Cepeda A.J."/>
            <person name="Yan W."/>
            <person name="Fan B."/>
            <person name="Jiang Y."/>
            <person name="Adhikari A."/>
            <person name="Zheng C.-J."/>
            <person name="Schuster L."/>
            <person name="Cowan T.M."/>
            <person name="Smanski M.J."/>
            <person name="Chevrette M.G."/>
            <person name="De Carvalho L.P.S."/>
            <person name="Shen B."/>
        </authorList>
    </citation>
    <scope>NUCLEOTIDE SEQUENCE [LARGE SCALE GENOMIC DNA]</scope>
    <source>
        <strain evidence="3 4">NPDC053399</strain>
    </source>
</reference>
<evidence type="ECO:0000313" key="4">
    <source>
        <dbReference type="Proteomes" id="UP001614394"/>
    </source>
</evidence>
<protein>
    <submittedName>
        <fullName evidence="3">Proline-rich domain-containing protein</fullName>
    </submittedName>
</protein>
<sequence length="262" mass="27656">MTTPPPPQYQQGGNPYGQPQPPQGGNPYGQPQPPQGGNPFGQQGPQPYPQQGAQPGACTFCGGYPAVHATVRGHQGFLVIMRFLKLKANYCRSCGIATHRDMTTKTLWQGWWGIASFVITPVTLLINLGARGKFNKLPAPTGGFGPPRDPGKPIFGRVGAYGILVPLIVIAAIVGVNALDKSASTAVVGDCMHRGSASDTNPDLKVVSCTDAKAQYKVLAVISGEYGDSEAEEKCSAAAPDFRYAYTESGSGSDFLLCLKDK</sequence>
<evidence type="ECO:0000256" key="2">
    <source>
        <dbReference type="SAM" id="Phobius"/>
    </source>
</evidence>
<keyword evidence="2" id="KW-0472">Membrane</keyword>
<evidence type="ECO:0000256" key="1">
    <source>
        <dbReference type="SAM" id="MobiDB-lite"/>
    </source>
</evidence>
<gene>
    <name evidence="3" type="ORF">ACIGXA_25855</name>
</gene>
<feature type="transmembrane region" description="Helical" evidence="2">
    <location>
        <begin position="158"/>
        <end position="179"/>
    </location>
</feature>
<keyword evidence="4" id="KW-1185">Reference proteome</keyword>
<keyword evidence="2" id="KW-0812">Transmembrane</keyword>
<feature type="region of interest" description="Disordered" evidence="1">
    <location>
        <begin position="1"/>
        <end position="52"/>
    </location>
</feature>
<name>A0ABW8CBZ9_9ACTN</name>
<feature type="transmembrane region" description="Helical" evidence="2">
    <location>
        <begin position="110"/>
        <end position="130"/>
    </location>
</feature>
<feature type="compositionally biased region" description="Pro residues" evidence="1">
    <location>
        <begin position="18"/>
        <end position="36"/>
    </location>
</feature>
<dbReference type="Proteomes" id="UP001614394">
    <property type="component" value="Unassembled WGS sequence"/>
</dbReference>
<comment type="caution">
    <text evidence="3">The sequence shown here is derived from an EMBL/GenBank/DDBJ whole genome shotgun (WGS) entry which is preliminary data.</text>
</comment>
<feature type="compositionally biased region" description="Low complexity" evidence="1">
    <location>
        <begin position="37"/>
        <end position="52"/>
    </location>
</feature>
<proteinExistence type="predicted"/>
<dbReference type="RefSeq" id="WP_399653683.1">
    <property type="nucleotide sequence ID" value="NZ_JBITYG010000008.1"/>
</dbReference>
<organism evidence="3 4">
    <name type="scientific">Streptomyces fildesensis</name>
    <dbReference type="NCBI Taxonomy" id="375757"/>
    <lineage>
        <taxon>Bacteria</taxon>
        <taxon>Bacillati</taxon>
        <taxon>Actinomycetota</taxon>
        <taxon>Actinomycetes</taxon>
        <taxon>Kitasatosporales</taxon>
        <taxon>Streptomycetaceae</taxon>
        <taxon>Streptomyces</taxon>
    </lineage>
</organism>
<evidence type="ECO:0000313" key="3">
    <source>
        <dbReference type="EMBL" id="MFI9103948.1"/>
    </source>
</evidence>
<keyword evidence="2" id="KW-1133">Transmembrane helix</keyword>
<accession>A0ABW8CBZ9</accession>